<sequence>MADEETQSTLAKVAGLVVAGGVAWLATKAVDTAWKAASGHKPPKPEDDADDIKIGEVVAAAAITTAVVTFARIFATRGTKKFMQRVDRNRRLPS</sequence>
<feature type="transmembrane region" description="Helical" evidence="1">
    <location>
        <begin position="57"/>
        <end position="75"/>
    </location>
</feature>
<dbReference type="InterPro" id="IPR025329">
    <property type="entry name" value="DUF4235"/>
</dbReference>
<name>A0A3M2JH18_9CELL</name>
<keyword evidence="1" id="KW-0812">Transmembrane</keyword>
<organism evidence="2 3">
    <name type="scientific">Cellulomonas triticagri</name>
    <dbReference type="NCBI Taxonomy" id="2483352"/>
    <lineage>
        <taxon>Bacteria</taxon>
        <taxon>Bacillati</taxon>
        <taxon>Actinomycetota</taxon>
        <taxon>Actinomycetes</taxon>
        <taxon>Micrococcales</taxon>
        <taxon>Cellulomonadaceae</taxon>
        <taxon>Cellulomonas</taxon>
    </lineage>
</organism>
<protein>
    <submittedName>
        <fullName evidence="2">DUF4235 domain-containing protein</fullName>
    </submittedName>
</protein>
<keyword evidence="1" id="KW-0472">Membrane</keyword>
<comment type="caution">
    <text evidence="2">The sequence shown here is derived from an EMBL/GenBank/DDBJ whole genome shotgun (WGS) entry which is preliminary data.</text>
</comment>
<dbReference type="Pfam" id="PF14019">
    <property type="entry name" value="DUF4235"/>
    <property type="match status" value="1"/>
</dbReference>
<proteinExistence type="predicted"/>
<dbReference type="AlphaFoldDB" id="A0A3M2JH18"/>
<gene>
    <name evidence="2" type="ORF">EBM89_04860</name>
</gene>
<keyword evidence="3" id="KW-1185">Reference proteome</keyword>
<dbReference type="EMBL" id="RFFI01000017">
    <property type="protein sequence ID" value="RMI13337.1"/>
    <property type="molecule type" value="Genomic_DNA"/>
</dbReference>
<dbReference type="RefSeq" id="WP_122148333.1">
    <property type="nucleotide sequence ID" value="NZ_RFFI01000017.1"/>
</dbReference>
<reference evidence="2 3" key="1">
    <citation type="submission" date="2018-10" db="EMBL/GenBank/DDBJ databases">
        <title>Isolation, diversity and antifungal activity of actinobacteria from wheat.</title>
        <authorList>
            <person name="Han C."/>
        </authorList>
    </citation>
    <scope>NUCLEOTIDE SEQUENCE [LARGE SCALE GENOMIC DNA]</scope>
    <source>
        <strain evidence="2 3">NEAU-YY56</strain>
    </source>
</reference>
<evidence type="ECO:0000256" key="1">
    <source>
        <dbReference type="SAM" id="Phobius"/>
    </source>
</evidence>
<dbReference type="Proteomes" id="UP000269289">
    <property type="component" value="Unassembled WGS sequence"/>
</dbReference>
<accession>A0A3M2JH18</accession>
<evidence type="ECO:0000313" key="2">
    <source>
        <dbReference type="EMBL" id="RMI13337.1"/>
    </source>
</evidence>
<dbReference type="OrthoDB" id="3268522at2"/>
<keyword evidence="1" id="KW-1133">Transmembrane helix</keyword>
<evidence type="ECO:0000313" key="3">
    <source>
        <dbReference type="Proteomes" id="UP000269289"/>
    </source>
</evidence>